<organism evidence="2 3">
    <name type="scientific">Oryza sativa subsp. japonica</name>
    <name type="common">Rice</name>
    <dbReference type="NCBI Taxonomy" id="39947"/>
    <lineage>
        <taxon>Eukaryota</taxon>
        <taxon>Viridiplantae</taxon>
        <taxon>Streptophyta</taxon>
        <taxon>Embryophyta</taxon>
        <taxon>Tracheophyta</taxon>
        <taxon>Spermatophyta</taxon>
        <taxon>Magnoliopsida</taxon>
        <taxon>Liliopsida</taxon>
        <taxon>Poales</taxon>
        <taxon>Poaceae</taxon>
        <taxon>BOP clade</taxon>
        <taxon>Oryzoideae</taxon>
        <taxon>Oryzeae</taxon>
        <taxon>Oryzinae</taxon>
        <taxon>Oryza</taxon>
        <taxon>Oryza sativa</taxon>
    </lineage>
</organism>
<name>A0A0P0Y0A1_ORYSJ</name>
<accession>A0A0P0Y0A1</accession>
<dbReference type="EMBL" id="AP014967">
    <property type="protein sequence ID" value="BAT13105.1"/>
    <property type="molecule type" value="Genomic_DNA"/>
</dbReference>
<feature type="region of interest" description="Disordered" evidence="1">
    <location>
        <begin position="1"/>
        <end position="78"/>
    </location>
</feature>
<gene>
    <name evidence="2" type="ordered locus">Os11g0202900</name>
    <name evidence="2" type="ORF">OSNPB_110202900</name>
</gene>
<reference evidence="2 3" key="2">
    <citation type="journal article" date="2013" name="Plant Cell Physiol.">
        <title>Rice Annotation Project Database (RAP-DB): an integrative and interactive database for rice genomics.</title>
        <authorList>
            <person name="Sakai H."/>
            <person name="Lee S.S."/>
            <person name="Tanaka T."/>
            <person name="Numa H."/>
            <person name="Kim J."/>
            <person name="Kawahara Y."/>
            <person name="Wakimoto H."/>
            <person name="Yang C.C."/>
            <person name="Iwamoto M."/>
            <person name="Abe T."/>
            <person name="Yamada Y."/>
            <person name="Muto A."/>
            <person name="Inokuchi H."/>
            <person name="Ikemura T."/>
            <person name="Matsumoto T."/>
            <person name="Sasaki T."/>
            <person name="Itoh T."/>
        </authorList>
    </citation>
    <scope>NUCLEOTIDE SEQUENCE [LARGE SCALE GENOMIC DNA]</scope>
    <source>
        <strain evidence="3">cv. Nipponbare</strain>
    </source>
</reference>
<proteinExistence type="predicted"/>
<evidence type="ECO:0000256" key="1">
    <source>
        <dbReference type="SAM" id="MobiDB-lite"/>
    </source>
</evidence>
<keyword evidence="3" id="KW-1185">Reference proteome</keyword>
<dbReference type="Proteomes" id="UP000059680">
    <property type="component" value="Chromosome 11"/>
</dbReference>
<dbReference type="PaxDb" id="39947-A0A0P0Y0A1"/>
<reference evidence="3" key="1">
    <citation type="journal article" date="2005" name="Nature">
        <title>The map-based sequence of the rice genome.</title>
        <authorList>
            <consortium name="International rice genome sequencing project (IRGSP)"/>
            <person name="Matsumoto T."/>
            <person name="Wu J."/>
            <person name="Kanamori H."/>
            <person name="Katayose Y."/>
            <person name="Fujisawa M."/>
            <person name="Namiki N."/>
            <person name="Mizuno H."/>
            <person name="Yamamoto K."/>
            <person name="Antonio B.A."/>
            <person name="Baba T."/>
            <person name="Sakata K."/>
            <person name="Nagamura Y."/>
            <person name="Aoki H."/>
            <person name="Arikawa K."/>
            <person name="Arita K."/>
            <person name="Bito T."/>
            <person name="Chiden Y."/>
            <person name="Fujitsuka N."/>
            <person name="Fukunaka R."/>
            <person name="Hamada M."/>
            <person name="Harada C."/>
            <person name="Hayashi A."/>
            <person name="Hijishita S."/>
            <person name="Honda M."/>
            <person name="Hosokawa S."/>
            <person name="Ichikawa Y."/>
            <person name="Idonuma A."/>
            <person name="Iijima M."/>
            <person name="Ikeda M."/>
            <person name="Ikeno M."/>
            <person name="Ito K."/>
            <person name="Ito S."/>
            <person name="Ito T."/>
            <person name="Ito Y."/>
            <person name="Ito Y."/>
            <person name="Iwabuchi A."/>
            <person name="Kamiya K."/>
            <person name="Karasawa W."/>
            <person name="Kurita K."/>
            <person name="Katagiri S."/>
            <person name="Kikuta A."/>
            <person name="Kobayashi H."/>
            <person name="Kobayashi N."/>
            <person name="Machita K."/>
            <person name="Maehara T."/>
            <person name="Masukawa M."/>
            <person name="Mizubayashi T."/>
            <person name="Mukai Y."/>
            <person name="Nagasaki H."/>
            <person name="Nagata Y."/>
            <person name="Naito S."/>
            <person name="Nakashima M."/>
            <person name="Nakama Y."/>
            <person name="Nakamichi Y."/>
            <person name="Nakamura M."/>
            <person name="Meguro A."/>
            <person name="Negishi M."/>
            <person name="Ohta I."/>
            <person name="Ohta T."/>
            <person name="Okamoto M."/>
            <person name="Ono N."/>
            <person name="Saji S."/>
            <person name="Sakaguchi M."/>
            <person name="Sakai K."/>
            <person name="Shibata M."/>
            <person name="Shimokawa T."/>
            <person name="Song J."/>
            <person name="Takazaki Y."/>
            <person name="Terasawa K."/>
            <person name="Tsugane M."/>
            <person name="Tsuji K."/>
            <person name="Ueda S."/>
            <person name="Waki K."/>
            <person name="Yamagata H."/>
            <person name="Yamamoto M."/>
            <person name="Yamamoto S."/>
            <person name="Yamane H."/>
            <person name="Yoshiki S."/>
            <person name="Yoshihara R."/>
            <person name="Yukawa K."/>
            <person name="Zhong H."/>
            <person name="Yano M."/>
            <person name="Yuan Q."/>
            <person name="Ouyang S."/>
            <person name="Liu J."/>
            <person name="Jones K.M."/>
            <person name="Gansberger K."/>
            <person name="Moffat K."/>
            <person name="Hill J."/>
            <person name="Bera J."/>
            <person name="Fadrosh D."/>
            <person name="Jin S."/>
            <person name="Johri S."/>
            <person name="Kim M."/>
            <person name="Overton L."/>
            <person name="Reardon M."/>
            <person name="Tsitrin T."/>
            <person name="Vuong H."/>
            <person name="Weaver B."/>
            <person name="Ciecko A."/>
            <person name="Tallon L."/>
            <person name="Jackson J."/>
            <person name="Pai G."/>
            <person name="Aken S.V."/>
            <person name="Utterback T."/>
            <person name="Reidmuller S."/>
            <person name="Feldblyum T."/>
            <person name="Hsiao J."/>
            <person name="Zismann V."/>
            <person name="Iobst S."/>
            <person name="de Vazeille A.R."/>
            <person name="Buell C.R."/>
            <person name="Ying K."/>
            <person name="Li Y."/>
            <person name="Lu T."/>
            <person name="Huang Y."/>
            <person name="Zhao Q."/>
            <person name="Feng Q."/>
            <person name="Zhang L."/>
            <person name="Zhu J."/>
            <person name="Weng Q."/>
            <person name="Mu J."/>
            <person name="Lu Y."/>
            <person name="Fan D."/>
            <person name="Liu Y."/>
            <person name="Guan J."/>
            <person name="Zhang Y."/>
            <person name="Yu S."/>
            <person name="Liu X."/>
            <person name="Zhang Y."/>
            <person name="Hong G."/>
            <person name="Han B."/>
            <person name="Choisne N."/>
            <person name="Demange N."/>
            <person name="Orjeda G."/>
            <person name="Samain S."/>
            <person name="Cattolico L."/>
            <person name="Pelletier E."/>
            <person name="Couloux A."/>
            <person name="Segurens B."/>
            <person name="Wincker P."/>
            <person name="D'Hont A."/>
            <person name="Scarpelli C."/>
            <person name="Weissenbach J."/>
            <person name="Salanoubat M."/>
            <person name="Quetier F."/>
            <person name="Yu Y."/>
            <person name="Kim H.R."/>
            <person name="Rambo T."/>
            <person name="Currie J."/>
            <person name="Collura K."/>
            <person name="Luo M."/>
            <person name="Yang T."/>
            <person name="Ammiraju J.S.S."/>
            <person name="Engler F."/>
            <person name="Soderlund C."/>
            <person name="Wing R.A."/>
            <person name="Palmer L.E."/>
            <person name="de la Bastide M."/>
            <person name="Spiegel L."/>
            <person name="Nascimento L."/>
            <person name="Zutavern T."/>
            <person name="O'Shaughnessy A."/>
            <person name="Dike S."/>
            <person name="Dedhia N."/>
            <person name="Preston R."/>
            <person name="Balija V."/>
            <person name="McCombie W.R."/>
            <person name="Chow T."/>
            <person name="Chen H."/>
            <person name="Chung M."/>
            <person name="Chen C."/>
            <person name="Shaw J."/>
            <person name="Wu H."/>
            <person name="Hsiao K."/>
            <person name="Chao Y."/>
            <person name="Chu M."/>
            <person name="Cheng C."/>
            <person name="Hour A."/>
            <person name="Lee P."/>
            <person name="Lin S."/>
            <person name="Lin Y."/>
            <person name="Liou J."/>
            <person name="Liu S."/>
            <person name="Hsing Y."/>
            <person name="Raghuvanshi S."/>
            <person name="Mohanty A."/>
            <person name="Bharti A.K."/>
            <person name="Gaur A."/>
            <person name="Gupta V."/>
            <person name="Kumar D."/>
            <person name="Ravi V."/>
            <person name="Vij S."/>
            <person name="Kapur A."/>
            <person name="Khurana P."/>
            <person name="Khurana P."/>
            <person name="Khurana J.P."/>
            <person name="Tyagi A.K."/>
            <person name="Gaikwad K."/>
            <person name="Singh A."/>
            <person name="Dalal V."/>
            <person name="Srivastava S."/>
            <person name="Dixit A."/>
            <person name="Pal A.K."/>
            <person name="Ghazi I.A."/>
            <person name="Yadav M."/>
            <person name="Pandit A."/>
            <person name="Bhargava A."/>
            <person name="Sureshbabu K."/>
            <person name="Batra K."/>
            <person name="Sharma T.R."/>
            <person name="Mohapatra T."/>
            <person name="Singh N.K."/>
            <person name="Messing J."/>
            <person name="Nelson A.B."/>
            <person name="Fuks G."/>
            <person name="Kavchok S."/>
            <person name="Keizer G."/>
            <person name="Linton E."/>
            <person name="Llaca V."/>
            <person name="Song R."/>
            <person name="Tanyolac B."/>
            <person name="Young S."/>
            <person name="Ho-Il K."/>
            <person name="Hahn J.H."/>
            <person name="Sangsakoo G."/>
            <person name="Vanavichit A."/>
            <person name="de Mattos Luiz.A.T."/>
            <person name="Zimmer P.D."/>
            <person name="Malone G."/>
            <person name="Dellagostin O."/>
            <person name="de Oliveira A.C."/>
            <person name="Bevan M."/>
            <person name="Bancroft I."/>
            <person name="Minx P."/>
            <person name="Cordum H."/>
            <person name="Wilson R."/>
            <person name="Cheng Z."/>
            <person name="Jin W."/>
            <person name="Jiang J."/>
            <person name="Leong S.A."/>
            <person name="Iwama H."/>
            <person name="Gojobori T."/>
            <person name="Itoh T."/>
            <person name="Niimura Y."/>
            <person name="Fujii Y."/>
            <person name="Habara T."/>
            <person name="Sakai H."/>
            <person name="Sato Y."/>
            <person name="Wilson G."/>
            <person name="Kumar K."/>
            <person name="McCouch S."/>
            <person name="Juretic N."/>
            <person name="Hoen D."/>
            <person name="Wright S."/>
            <person name="Bruskiewich R."/>
            <person name="Bureau T."/>
            <person name="Miyao A."/>
            <person name="Hirochika H."/>
            <person name="Nishikawa T."/>
            <person name="Kadowaki K."/>
            <person name="Sugiura M."/>
            <person name="Burr B."/>
            <person name="Sasaki T."/>
        </authorList>
    </citation>
    <scope>NUCLEOTIDE SEQUENCE [LARGE SCALE GENOMIC DNA]</scope>
    <source>
        <strain evidence="3">cv. Nipponbare</strain>
    </source>
</reference>
<dbReference type="InParanoid" id="A0A0P0Y0A1"/>
<protein>
    <submittedName>
        <fullName evidence="2">Os11g0202900 protein</fullName>
    </submittedName>
</protein>
<dbReference type="AlphaFoldDB" id="A0A0P0Y0A1"/>
<reference evidence="2 3" key="3">
    <citation type="journal article" date="2013" name="Rice">
        <title>Improvement of the Oryza sativa Nipponbare reference genome using next generation sequence and optical map data.</title>
        <authorList>
            <person name="Kawahara Y."/>
            <person name="de la Bastide M."/>
            <person name="Hamilton J.P."/>
            <person name="Kanamori H."/>
            <person name="McCombie W.R."/>
            <person name="Ouyang S."/>
            <person name="Schwartz D.C."/>
            <person name="Tanaka T."/>
            <person name="Wu J."/>
            <person name="Zhou S."/>
            <person name="Childs K.L."/>
            <person name="Davidson R.M."/>
            <person name="Lin H."/>
            <person name="Quesada-Ocampo L."/>
            <person name="Vaillancourt B."/>
            <person name="Sakai H."/>
            <person name="Lee S.S."/>
            <person name="Kim J."/>
            <person name="Numa H."/>
            <person name="Itoh T."/>
            <person name="Buell C.R."/>
            <person name="Matsumoto T."/>
        </authorList>
    </citation>
    <scope>NUCLEOTIDE SEQUENCE [LARGE SCALE GENOMIC DNA]</scope>
    <source>
        <strain evidence="3">cv. Nipponbare</strain>
    </source>
</reference>
<sequence length="78" mass="8193">MAAEGSRHSWGRRLSSVWGGGGGSAVEVCDDGDHPVPVGSLKRRVPTSLHHSIGPTTLQPWEDMGMDQAAARPVTTTS</sequence>
<evidence type="ECO:0000313" key="3">
    <source>
        <dbReference type="Proteomes" id="UP000059680"/>
    </source>
</evidence>
<dbReference type="Gramene" id="Os11t0202900-01">
    <property type="protein sequence ID" value="Os11t0202900-01"/>
    <property type="gene ID" value="Os11g0202900"/>
</dbReference>
<evidence type="ECO:0000313" key="2">
    <source>
        <dbReference type="EMBL" id="BAT13105.1"/>
    </source>
</evidence>